<dbReference type="EMBL" id="JBFSHR010000028">
    <property type="protein sequence ID" value="MEX6429901.1"/>
    <property type="molecule type" value="Genomic_DNA"/>
</dbReference>
<keyword evidence="1" id="KW-1003">Cell membrane</keyword>
<keyword evidence="1" id="KW-0472">Membrane</keyword>
<evidence type="ECO:0000256" key="1">
    <source>
        <dbReference type="HAMAP-Rule" id="MF_00386"/>
    </source>
</evidence>
<dbReference type="HAMAP" id="MF_00386">
    <property type="entry name" value="UPF0161_YidD"/>
    <property type="match status" value="1"/>
</dbReference>
<dbReference type="Proteomes" id="UP001560267">
    <property type="component" value="Unassembled WGS sequence"/>
</dbReference>
<dbReference type="PANTHER" id="PTHR33383">
    <property type="entry name" value="MEMBRANE PROTEIN INSERTION EFFICIENCY FACTOR-RELATED"/>
    <property type="match status" value="1"/>
</dbReference>
<evidence type="ECO:0000256" key="2">
    <source>
        <dbReference type="SAM" id="MobiDB-lite"/>
    </source>
</evidence>
<dbReference type="NCBIfam" id="TIGR00278">
    <property type="entry name" value="membrane protein insertion efficiency factor YidD"/>
    <property type="match status" value="1"/>
</dbReference>
<dbReference type="Pfam" id="PF01809">
    <property type="entry name" value="YidD"/>
    <property type="match status" value="1"/>
</dbReference>
<organism evidence="3 4">
    <name type="scientific">Ferrimicrobium acidiphilum</name>
    <dbReference type="NCBI Taxonomy" id="121039"/>
    <lineage>
        <taxon>Bacteria</taxon>
        <taxon>Bacillati</taxon>
        <taxon>Actinomycetota</taxon>
        <taxon>Acidimicrobiia</taxon>
        <taxon>Acidimicrobiales</taxon>
        <taxon>Acidimicrobiaceae</taxon>
        <taxon>Ferrimicrobium</taxon>
    </lineage>
</organism>
<comment type="similarity">
    <text evidence="1">Belongs to the UPF0161 family.</text>
</comment>
<comment type="caution">
    <text evidence="3">The sequence shown here is derived from an EMBL/GenBank/DDBJ whole genome shotgun (WGS) entry which is preliminary data.</text>
</comment>
<proteinExistence type="inferred from homology"/>
<dbReference type="InterPro" id="IPR002696">
    <property type="entry name" value="Membr_insert_effic_factor_YidD"/>
</dbReference>
<evidence type="ECO:0000313" key="4">
    <source>
        <dbReference type="Proteomes" id="UP001560267"/>
    </source>
</evidence>
<comment type="function">
    <text evidence="1">Could be involved in insertion of integral membrane proteins into the membrane.</text>
</comment>
<evidence type="ECO:0000313" key="3">
    <source>
        <dbReference type="EMBL" id="MEX6429901.1"/>
    </source>
</evidence>
<dbReference type="PANTHER" id="PTHR33383:SF1">
    <property type="entry name" value="MEMBRANE PROTEIN INSERTION EFFICIENCY FACTOR-RELATED"/>
    <property type="match status" value="1"/>
</dbReference>
<keyword evidence="4" id="KW-1185">Reference proteome</keyword>
<feature type="region of interest" description="Disordered" evidence="2">
    <location>
        <begin position="69"/>
        <end position="89"/>
    </location>
</feature>
<gene>
    <name evidence="3" type="primary">yidD</name>
    <name evidence="3" type="ORF">AB6A68_08625</name>
</gene>
<dbReference type="SMART" id="SM01234">
    <property type="entry name" value="Haemolytic"/>
    <property type="match status" value="1"/>
</dbReference>
<name>A0ABV3Y2W8_9ACTN</name>
<sequence length="89" mass="9972">MSDKELTPLGVLMVKMINGYQVLRQGRPSPCRYTPSCSEYTKEAIQEYGGIKGTWLGVRRIVRCNPFGSSGYDPVPPKRQVSKHGREIA</sequence>
<protein>
    <recommendedName>
        <fullName evidence="1">Putative membrane protein insertion efficiency factor</fullName>
    </recommendedName>
</protein>
<accession>A0ABV3Y2W8</accession>
<reference evidence="3 4" key="1">
    <citation type="submission" date="2024-07" db="EMBL/GenBank/DDBJ databases">
        <title>Draft Genome Sequence of Ferrimicrobium acidiphilum Strain YE2023, Isolated from a Pulp of Bioleach Reactor.</title>
        <authorList>
            <person name="Elkina Y.A."/>
            <person name="Bulaeva A.G."/>
            <person name="Beletsky A.V."/>
            <person name="Mardanov A.V."/>
        </authorList>
    </citation>
    <scope>NUCLEOTIDE SEQUENCE [LARGE SCALE GENOMIC DNA]</scope>
    <source>
        <strain evidence="3 4">YE2023</strain>
    </source>
</reference>
<comment type="subcellular location">
    <subcellularLocation>
        <location evidence="1">Cell membrane</location>
        <topology evidence="1">Peripheral membrane protein</topology>
        <orientation evidence="1">Cytoplasmic side</orientation>
    </subcellularLocation>
</comment>